<feature type="region of interest" description="Disordered" evidence="8">
    <location>
        <begin position="232"/>
        <end position="271"/>
    </location>
</feature>
<feature type="region of interest" description="Disordered" evidence="8">
    <location>
        <begin position="124"/>
        <end position="212"/>
    </location>
</feature>
<dbReference type="SUPFAM" id="SSF57959">
    <property type="entry name" value="Leucine zipper domain"/>
    <property type="match status" value="1"/>
</dbReference>
<dbReference type="Pfam" id="PF00170">
    <property type="entry name" value="bZIP_1"/>
    <property type="match status" value="1"/>
</dbReference>
<proteinExistence type="inferred from homology"/>
<dbReference type="InterPro" id="IPR044827">
    <property type="entry name" value="GBF-like"/>
</dbReference>
<evidence type="ECO:0000256" key="2">
    <source>
        <dbReference type="ARBA" id="ARBA00007163"/>
    </source>
</evidence>
<dbReference type="PANTHER" id="PTHR45967">
    <property type="entry name" value="G-BOX-BINDING FACTOR 3-RELATED"/>
    <property type="match status" value="1"/>
</dbReference>
<dbReference type="PROSITE" id="PS00036">
    <property type="entry name" value="BZIP_BASIC"/>
    <property type="match status" value="1"/>
</dbReference>
<dbReference type="InterPro" id="IPR045314">
    <property type="entry name" value="bZIP_plant_GBF1"/>
</dbReference>
<comment type="similarity">
    <text evidence="2">Belongs to the bZIP family.</text>
</comment>
<name>A0A843TYD8_COLES</name>
<dbReference type="Pfam" id="PF07777">
    <property type="entry name" value="MFMR"/>
    <property type="match status" value="1"/>
</dbReference>
<dbReference type="Pfam" id="PF16596">
    <property type="entry name" value="MFMR_assoc"/>
    <property type="match status" value="1"/>
</dbReference>
<dbReference type="InterPro" id="IPR004827">
    <property type="entry name" value="bZIP"/>
</dbReference>
<evidence type="ECO:0000256" key="6">
    <source>
        <dbReference type="ARBA" id="ARBA00023242"/>
    </source>
</evidence>
<keyword evidence="4" id="KW-0238">DNA-binding</keyword>
<evidence type="ECO:0000256" key="1">
    <source>
        <dbReference type="ARBA" id="ARBA00004123"/>
    </source>
</evidence>
<dbReference type="Proteomes" id="UP000652761">
    <property type="component" value="Unassembled WGS sequence"/>
</dbReference>
<evidence type="ECO:0000256" key="3">
    <source>
        <dbReference type="ARBA" id="ARBA00023015"/>
    </source>
</evidence>
<protein>
    <recommendedName>
        <fullName evidence="9">BZIP domain-containing protein</fullName>
    </recommendedName>
</protein>
<dbReference type="GO" id="GO:0000976">
    <property type="term" value="F:transcription cis-regulatory region binding"/>
    <property type="evidence" value="ECO:0007669"/>
    <property type="project" value="UniProtKB-ARBA"/>
</dbReference>
<sequence>MEERLLKLGFWQFLPMGNGKAAAPSKTEKASSSVQEQAGVHPYPDWTVMQAYYGPGIAMPPPYFGTAVTSGHAPSYVWGPQPLMPPFGAPFPAMYPHGGVYAHPSVPLGVQAVVTSTASEAAKLTQETPVKSPSNKDHGLTKKLRGHDGLSMTVCNGKDKNEAGDTAYTQSQSTEGGIDGSSDGSDGNSNQSQKKRALDDTAAGKPVATSSVPGLADRVSTAAKAKFSAPVSLPNGAVAPNGDGDVRELKRERRKQSNRESARRSRLRKQAETEELALKVETLRVENLNLKSEISRLSENSAKLRQENSVLMEKLNNVQQGLSLDRSSDKVEDQTSPSAGIENFLSKINEPTTVSRSEQQDNETRDNAGKLHQLLETSPRADAAIAV</sequence>
<feature type="domain" description="BZIP" evidence="9">
    <location>
        <begin position="248"/>
        <end position="311"/>
    </location>
</feature>
<dbReference type="EMBL" id="NMUH01000238">
    <property type="protein sequence ID" value="MQL75146.1"/>
    <property type="molecule type" value="Genomic_DNA"/>
</dbReference>
<dbReference type="InterPro" id="IPR012900">
    <property type="entry name" value="MFMR"/>
</dbReference>
<comment type="subcellular location">
    <subcellularLocation>
        <location evidence="1">Nucleus</location>
    </subcellularLocation>
</comment>
<gene>
    <name evidence="10" type="ORF">Taro_007529</name>
</gene>
<evidence type="ECO:0000256" key="5">
    <source>
        <dbReference type="ARBA" id="ARBA00023163"/>
    </source>
</evidence>
<evidence type="ECO:0000256" key="7">
    <source>
        <dbReference type="SAM" id="Coils"/>
    </source>
</evidence>
<comment type="caution">
    <text evidence="10">The sequence shown here is derived from an EMBL/GenBank/DDBJ whole genome shotgun (WGS) entry which is preliminary data.</text>
</comment>
<keyword evidence="11" id="KW-1185">Reference proteome</keyword>
<dbReference type="CDD" id="cd14702">
    <property type="entry name" value="bZIP_plant_GBF1"/>
    <property type="match status" value="1"/>
</dbReference>
<feature type="region of interest" description="Disordered" evidence="8">
    <location>
        <begin position="321"/>
        <end position="340"/>
    </location>
</feature>
<dbReference type="Gene3D" id="1.20.5.170">
    <property type="match status" value="1"/>
</dbReference>
<dbReference type="SMART" id="SM00338">
    <property type="entry name" value="BRLZ"/>
    <property type="match status" value="1"/>
</dbReference>
<keyword evidence="6" id="KW-0539">Nucleus</keyword>
<keyword evidence="5" id="KW-0804">Transcription</keyword>
<evidence type="ECO:0000313" key="10">
    <source>
        <dbReference type="EMBL" id="MQL75146.1"/>
    </source>
</evidence>
<dbReference type="OrthoDB" id="1642657at2759"/>
<feature type="compositionally biased region" description="Low complexity" evidence="8">
    <location>
        <begin position="180"/>
        <end position="192"/>
    </location>
</feature>
<organism evidence="10 11">
    <name type="scientific">Colocasia esculenta</name>
    <name type="common">Wild taro</name>
    <name type="synonym">Arum esculentum</name>
    <dbReference type="NCBI Taxonomy" id="4460"/>
    <lineage>
        <taxon>Eukaryota</taxon>
        <taxon>Viridiplantae</taxon>
        <taxon>Streptophyta</taxon>
        <taxon>Embryophyta</taxon>
        <taxon>Tracheophyta</taxon>
        <taxon>Spermatophyta</taxon>
        <taxon>Magnoliopsida</taxon>
        <taxon>Liliopsida</taxon>
        <taxon>Araceae</taxon>
        <taxon>Aroideae</taxon>
        <taxon>Colocasieae</taxon>
        <taxon>Colocasia</taxon>
    </lineage>
</organism>
<feature type="compositionally biased region" description="Basic and acidic residues" evidence="8">
    <location>
        <begin position="358"/>
        <end position="369"/>
    </location>
</feature>
<reference evidence="10" key="1">
    <citation type="submission" date="2017-07" db="EMBL/GenBank/DDBJ databases">
        <title>Taro Niue Genome Assembly and Annotation.</title>
        <authorList>
            <person name="Atibalentja N."/>
            <person name="Keating K."/>
            <person name="Fields C.J."/>
        </authorList>
    </citation>
    <scope>NUCLEOTIDE SEQUENCE</scope>
    <source>
        <strain evidence="10">Niue_2</strain>
        <tissue evidence="10">Leaf</tissue>
    </source>
</reference>
<feature type="compositionally biased region" description="Basic and acidic residues" evidence="8">
    <location>
        <begin position="244"/>
        <end position="271"/>
    </location>
</feature>
<dbReference type="AlphaFoldDB" id="A0A843TYD8"/>
<dbReference type="GO" id="GO:0003700">
    <property type="term" value="F:DNA-binding transcription factor activity"/>
    <property type="evidence" value="ECO:0007669"/>
    <property type="project" value="InterPro"/>
</dbReference>
<evidence type="ECO:0000256" key="8">
    <source>
        <dbReference type="SAM" id="MobiDB-lite"/>
    </source>
</evidence>
<dbReference type="GO" id="GO:0005634">
    <property type="term" value="C:nucleus"/>
    <property type="evidence" value="ECO:0007669"/>
    <property type="project" value="UniProtKB-SubCell"/>
</dbReference>
<keyword evidence="7" id="KW-0175">Coiled coil</keyword>
<dbReference type="InterPro" id="IPR046347">
    <property type="entry name" value="bZIP_sf"/>
</dbReference>
<keyword evidence="3" id="KW-0805">Transcription regulation</keyword>
<dbReference type="PANTHER" id="PTHR45967:SF38">
    <property type="entry name" value="G-BOX-BINDING FACTOR 2"/>
    <property type="match status" value="1"/>
</dbReference>
<evidence type="ECO:0000259" key="9">
    <source>
        <dbReference type="PROSITE" id="PS50217"/>
    </source>
</evidence>
<dbReference type="PROSITE" id="PS50217">
    <property type="entry name" value="BZIP"/>
    <property type="match status" value="1"/>
</dbReference>
<feature type="coiled-coil region" evidence="7">
    <location>
        <begin position="280"/>
        <end position="314"/>
    </location>
</feature>
<feature type="compositionally biased region" description="Polar residues" evidence="8">
    <location>
        <begin position="124"/>
        <end position="133"/>
    </location>
</feature>
<evidence type="ECO:0000313" key="11">
    <source>
        <dbReference type="Proteomes" id="UP000652761"/>
    </source>
</evidence>
<accession>A0A843TYD8</accession>
<feature type="region of interest" description="Disordered" evidence="8">
    <location>
        <begin position="346"/>
        <end position="387"/>
    </location>
</feature>
<evidence type="ECO:0000256" key="4">
    <source>
        <dbReference type="ARBA" id="ARBA00023125"/>
    </source>
</evidence>